<keyword evidence="9" id="KW-0411">Iron-sulfur</keyword>
<dbReference type="Pfam" id="PF12838">
    <property type="entry name" value="Fer4_7"/>
    <property type="match status" value="1"/>
</dbReference>
<dbReference type="Pfam" id="PF14691">
    <property type="entry name" value="Fer4_20"/>
    <property type="match status" value="1"/>
</dbReference>
<dbReference type="Gene3D" id="3.30.70.20">
    <property type="match status" value="1"/>
</dbReference>
<keyword evidence="6" id="KW-0274">FAD</keyword>
<keyword evidence="5" id="KW-0479">Metal-binding</keyword>
<comment type="similarity">
    <text evidence="2">Belongs to the HdrA family.</text>
</comment>
<dbReference type="InterPro" id="IPR028261">
    <property type="entry name" value="DPD_II"/>
</dbReference>
<dbReference type="RefSeq" id="WP_155323340.1">
    <property type="nucleotide sequence ID" value="NZ_AP021876.1"/>
</dbReference>
<feature type="domain" description="4Fe-4S ferredoxin-type" evidence="10">
    <location>
        <begin position="100"/>
        <end position="129"/>
    </location>
</feature>
<dbReference type="Pfam" id="PF00890">
    <property type="entry name" value="FAD_binding_2"/>
    <property type="match status" value="1"/>
</dbReference>
<accession>A0A5K7ZS57</accession>
<dbReference type="PROSITE" id="PS51379">
    <property type="entry name" value="4FE4S_FER_2"/>
    <property type="match status" value="3"/>
</dbReference>
<evidence type="ECO:0000259" key="10">
    <source>
        <dbReference type="PROSITE" id="PS51379"/>
    </source>
</evidence>
<keyword evidence="3" id="KW-0004">4Fe-4S</keyword>
<dbReference type="Pfam" id="PF07992">
    <property type="entry name" value="Pyr_redox_2"/>
    <property type="match status" value="1"/>
</dbReference>
<evidence type="ECO:0000313" key="11">
    <source>
        <dbReference type="EMBL" id="BBO83041.1"/>
    </source>
</evidence>
<dbReference type="InterPro" id="IPR017900">
    <property type="entry name" value="4Fe4S_Fe_S_CS"/>
</dbReference>
<keyword evidence="7" id="KW-0560">Oxidoreductase</keyword>
<dbReference type="SUPFAM" id="SSF54862">
    <property type="entry name" value="4Fe-4S ferredoxins"/>
    <property type="match status" value="1"/>
</dbReference>
<dbReference type="PANTHER" id="PTHR43498">
    <property type="entry name" value="FERREDOXIN:COB-COM HETERODISULFIDE REDUCTASE SUBUNIT A"/>
    <property type="match status" value="1"/>
</dbReference>
<dbReference type="SUPFAM" id="SSF51905">
    <property type="entry name" value="FAD/NAD(P)-binding domain"/>
    <property type="match status" value="1"/>
</dbReference>
<dbReference type="PRINTS" id="PR00419">
    <property type="entry name" value="ADXRDTASE"/>
</dbReference>
<dbReference type="Gene3D" id="3.40.50.720">
    <property type="entry name" value="NAD(P)-binding Rossmann-like Domain"/>
    <property type="match status" value="1"/>
</dbReference>
<sequence>MTGNAIGSVLVVGGGIAGMQSALDLANSGYYVYLLEQSPAIGGVMAQLDKTFPTNDCAMCIMSPILVEVGRHVNIELITYADLERIDGGPGNFRVVIDKHAGYIDTDQCTGCGDCSQACPVELPDAYNLGLVSRKATYKQYAQAIPINYTIQKTDKAPCRLACPAGINVQGYVQMVGQGKYAEALKIIMDELPLPGVLGRICPHGCEDACRRCEVDQPVAIRELKRLAADQVDPRTIEIPMAEKREERVAIVGSGPAGLSAAYHLARRGILSTIYEALPKAGGMLRVGIPDHRLPPAILDQEIEIITNMGVELLTNTPLGGDLTVDSLFDQGFKAVYLALGAHKGITLGVPGEKAAGVRQGVDFLREVNLTGKAPVGKHVAIVGGGNVAIDVARSAVRLGAETVRIIYRRTRAEMPAWEEEIQAAEIEGTEITYLAAPQEILSENGKVTGLRCIRMELGEPDTSGRRRPVPVPGSEYDLAIDQLIPAIGQRPDLSSIEDVDGVEFTRWSTTEVDPVTYATGRPGVFAGGDLQSGPWVAIGAIAAGKEAAESIERYLDGADMAAGREPIERPEPVYRPVPEGEPVKARAKVRELEPAARKGNFDEVELGITPEAGQAEAARCLNCGYCCECYQCVEACGAGAVTLATHQMQDRQIELSVGSVILSPGFTPYDPSGLDFLGYGKNPNVMSSIEFERILAASGPTTGHLVRMSDHKEPKKIAWLQCVGSRDQNRCDNPYCSSVCCMYAIKEAVIAKEHSAQPLDCAIFYMDMRTHGKDFERAYNDAKGKHGIRFIRSRIHTVDTVPGTDDVFVRYVLDYGQTMEEQFDMLILSVGLEISKDLVDLAKRLDISLTPGNFCATSSFSPVETSRPGVFVCGAFQGPRDIPQSVVDASAAAVAAGELLSDAKFTLTKTREMVPQINVAGERPRVGVFVCHCGINIGGIVDVPGVRDYAATLPYVDYVADNLYTCSQDTQDIMTQIISEKNLNRVVVAACTPKTHEPLFQETLINAGLNKYLFEFVNIRNHDSWVHRNNPDLATAKAKDLVRMAIAKVALMEPLDEAELTIGQSAMVVGGGISGMAAALSLANQGYETHIVEQTGGLGGQALNLFRTADGEDIGSRLRQMVADVEQNDNIRVHYHSTLSKVDGFVGSFVSTLTTGATETAIDHGVTVIATGALPLTPSEYRYGSSPKILTSLELDRRFIEKDPALDDMNTAVFIQCVGSRETERPYCSRVCCTHSIDSALLLKARNPDMDVFILYRDIRTYGEREYLYKEAREKGIIFIRYQVDDKPVVMVDGDTVSVTIKDHVLGRPIEIETDLLTLATAIVPPSNDALARFFKIPVNDDGFFVEKHAKLGPSEFATDGVFLCGLAHYPKPIDEAIAQGKAAASRATTLLAQQKINTNGQIAKTDPMLCSACGVCVSICPYSAPSFIDAEARMHAGKAQINPVLCKGCGLCVAACRSGAIHLKGFDNEQIFAQIFELNEAV</sequence>
<organism evidence="11 12">
    <name type="scientific">Desulfosarcina ovata subsp. sediminis</name>
    <dbReference type="NCBI Taxonomy" id="885957"/>
    <lineage>
        <taxon>Bacteria</taxon>
        <taxon>Pseudomonadati</taxon>
        <taxon>Thermodesulfobacteriota</taxon>
        <taxon>Desulfobacteria</taxon>
        <taxon>Desulfobacterales</taxon>
        <taxon>Desulfosarcinaceae</taxon>
        <taxon>Desulfosarcina</taxon>
    </lineage>
</organism>
<gene>
    <name evidence="11" type="ORF">DSCO28_36070</name>
</gene>
<dbReference type="Gene3D" id="1.10.1060.10">
    <property type="entry name" value="Alpha-helical ferredoxin"/>
    <property type="match status" value="1"/>
</dbReference>
<dbReference type="InterPro" id="IPR009051">
    <property type="entry name" value="Helical_ferredxn"/>
</dbReference>
<name>A0A5K7ZS57_9BACT</name>
<dbReference type="Gene3D" id="3.50.50.60">
    <property type="entry name" value="FAD/NAD(P)-binding domain"/>
    <property type="match status" value="4"/>
</dbReference>
<evidence type="ECO:0000256" key="4">
    <source>
        <dbReference type="ARBA" id="ARBA00022630"/>
    </source>
</evidence>
<dbReference type="Proteomes" id="UP000425960">
    <property type="component" value="Chromosome"/>
</dbReference>
<dbReference type="Pfam" id="PF13450">
    <property type="entry name" value="NAD_binding_8"/>
    <property type="match status" value="1"/>
</dbReference>
<keyword evidence="8" id="KW-0408">Iron</keyword>
<comment type="cofactor">
    <cofactor evidence="1">
        <name>FAD</name>
        <dbReference type="ChEBI" id="CHEBI:57692"/>
    </cofactor>
</comment>
<dbReference type="InterPro" id="IPR036188">
    <property type="entry name" value="FAD/NAD-bd_sf"/>
</dbReference>
<dbReference type="EMBL" id="AP021876">
    <property type="protein sequence ID" value="BBO83041.1"/>
    <property type="molecule type" value="Genomic_DNA"/>
</dbReference>
<dbReference type="InterPro" id="IPR039650">
    <property type="entry name" value="HdrA-like"/>
</dbReference>
<dbReference type="SUPFAM" id="SSF51971">
    <property type="entry name" value="Nucleotide-binding domain"/>
    <property type="match status" value="3"/>
</dbReference>
<dbReference type="InterPro" id="IPR023753">
    <property type="entry name" value="FAD/NAD-binding_dom"/>
</dbReference>
<evidence type="ECO:0000313" key="12">
    <source>
        <dbReference type="Proteomes" id="UP000425960"/>
    </source>
</evidence>
<evidence type="ECO:0000256" key="6">
    <source>
        <dbReference type="ARBA" id="ARBA00022827"/>
    </source>
</evidence>
<dbReference type="InterPro" id="IPR017896">
    <property type="entry name" value="4Fe4S_Fe-S-bd"/>
</dbReference>
<feature type="domain" description="4Fe-4S ferredoxin-type" evidence="10">
    <location>
        <begin position="1403"/>
        <end position="1432"/>
    </location>
</feature>
<dbReference type="Pfam" id="PF00037">
    <property type="entry name" value="Fer4"/>
    <property type="match status" value="1"/>
</dbReference>
<dbReference type="GO" id="GO:0051539">
    <property type="term" value="F:4 iron, 4 sulfur cluster binding"/>
    <property type="evidence" value="ECO:0007669"/>
    <property type="project" value="UniProtKB-KW"/>
</dbReference>
<dbReference type="InterPro" id="IPR003953">
    <property type="entry name" value="FAD-dep_OxRdtase_2_FAD-bd"/>
</dbReference>
<evidence type="ECO:0000256" key="3">
    <source>
        <dbReference type="ARBA" id="ARBA00022485"/>
    </source>
</evidence>
<dbReference type="KEGG" id="dov:DSCO28_36070"/>
<evidence type="ECO:0000256" key="9">
    <source>
        <dbReference type="ARBA" id="ARBA00023014"/>
    </source>
</evidence>
<dbReference type="SUPFAM" id="SSF46548">
    <property type="entry name" value="alpha-helical ferredoxin"/>
    <property type="match status" value="2"/>
</dbReference>
<evidence type="ECO:0000256" key="8">
    <source>
        <dbReference type="ARBA" id="ARBA00023004"/>
    </source>
</evidence>
<proteinExistence type="inferred from homology"/>
<dbReference type="PROSITE" id="PS00198">
    <property type="entry name" value="4FE4S_FER_1"/>
    <property type="match status" value="3"/>
</dbReference>
<evidence type="ECO:0000256" key="5">
    <source>
        <dbReference type="ARBA" id="ARBA00022723"/>
    </source>
</evidence>
<feature type="domain" description="4Fe-4S ferredoxin-type" evidence="10">
    <location>
        <begin position="1439"/>
        <end position="1468"/>
    </location>
</feature>
<dbReference type="GO" id="GO:0046872">
    <property type="term" value="F:metal ion binding"/>
    <property type="evidence" value="ECO:0007669"/>
    <property type="project" value="UniProtKB-KW"/>
</dbReference>
<evidence type="ECO:0000256" key="2">
    <source>
        <dbReference type="ARBA" id="ARBA00006561"/>
    </source>
</evidence>
<reference evidence="11 12" key="1">
    <citation type="submission" date="2019-11" db="EMBL/GenBank/DDBJ databases">
        <title>Comparative genomics of hydrocarbon-degrading Desulfosarcina strains.</title>
        <authorList>
            <person name="Watanabe M."/>
            <person name="Kojima H."/>
            <person name="Fukui M."/>
        </authorList>
    </citation>
    <scope>NUCLEOTIDE SEQUENCE [LARGE SCALE GENOMIC DNA]</scope>
    <source>
        <strain evidence="11 12">28bB2T</strain>
    </source>
</reference>
<dbReference type="GO" id="GO:0016491">
    <property type="term" value="F:oxidoreductase activity"/>
    <property type="evidence" value="ECO:0007669"/>
    <property type="project" value="UniProtKB-KW"/>
</dbReference>
<dbReference type="PANTHER" id="PTHR43498:SF1">
    <property type="entry name" value="COB--COM HETERODISULFIDE REDUCTASE IRON-SULFUR SUBUNIT A"/>
    <property type="match status" value="1"/>
</dbReference>
<evidence type="ECO:0000256" key="7">
    <source>
        <dbReference type="ARBA" id="ARBA00023002"/>
    </source>
</evidence>
<protein>
    <submittedName>
        <fullName evidence="11">4Fe-4S ferredoxin</fullName>
    </submittedName>
</protein>
<evidence type="ECO:0000256" key="1">
    <source>
        <dbReference type="ARBA" id="ARBA00001974"/>
    </source>
</evidence>
<keyword evidence="4" id="KW-0285">Flavoprotein</keyword>